<dbReference type="RefSeq" id="WP_139091063.1">
    <property type="nucleotide sequence ID" value="NZ_VDGE01000005.1"/>
</dbReference>
<dbReference type="SUPFAM" id="SSF53474">
    <property type="entry name" value="alpha/beta-Hydrolases"/>
    <property type="match status" value="1"/>
</dbReference>
<name>A0A5C4NN13_9BURK</name>
<dbReference type="InterPro" id="IPR029058">
    <property type="entry name" value="AB_hydrolase_fold"/>
</dbReference>
<dbReference type="EMBL" id="VDGE01000005">
    <property type="protein sequence ID" value="TNC76174.1"/>
    <property type="molecule type" value="Genomic_DNA"/>
</dbReference>
<dbReference type="Gene3D" id="3.40.50.1820">
    <property type="entry name" value="alpha/beta hydrolase"/>
    <property type="match status" value="1"/>
</dbReference>
<dbReference type="AlphaFoldDB" id="A0A5C4NN13"/>
<sequence>MLQAACRAGEARNVRLWAQRINVHGETMNMIKRTALLAASCFLAACASTGKQFPTIHESAHTAAGAVEKTLPAGEALVMLRQLSPHADMAEAVYRRDLALSERQERACDYVTATDAPALRSGLPDGWVRLNQQLVKQLGMQPAAGQGGPLQPCRGAKGLQYETYIRLDAAGRPLEAVLAFRGTENTRYEWRSDWIANFSNVDFGVGANPQFSEARAEGGRLIEALVRVLPKTASSAVCKAAMGRDEGVQAPIDLVGHSLGGGLAQHLAYSSKACDVRATVAFDPSPATGWFFLHWRNYVVTKDPHISRVYLDGEALSFVRKISTRFNHARDYRRDIRMTFPDVDVGAFGRHSMTLLAAGIKYAANGLPPDDTEKRIDYASAVVYPESLSQN</sequence>
<dbReference type="Proteomes" id="UP000305681">
    <property type="component" value="Unassembled WGS sequence"/>
</dbReference>
<comment type="caution">
    <text evidence="1">The sequence shown here is derived from an EMBL/GenBank/DDBJ whole genome shotgun (WGS) entry which is preliminary data.</text>
</comment>
<evidence type="ECO:0000313" key="1">
    <source>
        <dbReference type="EMBL" id="TNC76174.1"/>
    </source>
</evidence>
<proteinExistence type="predicted"/>
<organism evidence="1 2">
    <name type="scientific">Janthinobacterium lividum</name>
    <dbReference type="NCBI Taxonomy" id="29581"/>
    <lineage>
        <taxon>Bacteria</taxon>
        <taxon>Pseudomonadati</taxon>
        <taxon>Pseudomonadota</taxon>
        <taxon>Betaproteobacteria</taxon>
        <taxon>Burkholderiales</taxon>
        <taxon>Oxalobacteraceae</taxon>
        <taxon>Janthinobacterium</taxon>
    </lineage>
</organism>
<protein>
    <submittedName>
        <fullName evidence="1">Uncharacterized protein</fullName>
    </submittedName>
</protein>
<evidence type="ECO:0000313" key="2">
    <source>
        <dbReference type="Proteomes" id="UP000305681"/>
    </source>
</evidence>
<reference evidence="1 2" key="1">
    <citation type="submission" date="2019-06" db="EMBL/GenBank/DDBJ databases">
        <title>Genome sequence of Janthinobacterium lividum UCD_MED1.</title>
        <authorList>
            <person name="De Leon M.E."/>
            <person name="Jospin G."/>
        </authorList>
    </citation>
    <scope>NUCLEOTIDE SEQUENCE [LARGE SCALE GENOMIC DNA]</scope>
    <source>
        <strain evidence="1 2">UCD_MED1</strain>
    </source>
</reference>
<accession>A0A5C4NN13</accession>
<gene>
    <name evidence="1" type="ORF">FHI69_14590</name>
</gene>